<reference evidence="1" key="1">
    <citation type="submission" date="2023-01" db="EMBL/GenBank/DDBJ databases">
        <title>Human gut microbiome strain richness.</title>
        <authorList>
            <person name="Chen-Liaw A."/>
        </authorList>
    </citation>
    <scope>NUCLEOTIDE SEQUENCE</scope>
    <source>
        <strain evidence="1">2225st1_A6_2225SCRN_200828</strain>
    </source>
</reference>
<evidence type="ECO:0000313" key="2">
    <source>
        <dbReference type="Proteomes" id="UP001211006"/>
    </source>
</evidence>
<comment type="caution">
    <text evidence="1">The sequence shown here is derived from an EMBL/GenBank/DDBJ whole genome shotgun (WGS) entry which is preliminary data.</text>
</comment>
<name>A0AAW6C7I4_FLAPL</name>
<evidence type="ECO:0000313" key="1">
    <source>
        <dbReference type="EMBL" id="MDB7908932.1"/>
    </source>
</evidence>
<accession>A0AAW6C7I4</accession>
<gene>
    <name evidence="1" type="ORF">PND83_23400</name>
</gene>
<feature type="non-terminal residue" evidence="1">
    <location>
        <position position="160"/>
    </location>
</feature>
<dbReference type="AlphaFoldDB" id="A0AAW6C7I4"/>
<protein>
    <submittedName>
        <fullName evidence="1">Uncharacterized protein</fullName>
    </submittedName>
</protein>
<dbReference type="EMBL" id="JAQLWO010000054">
    <property type="protein sequence ID" value="MDB7908932.1"/>
    <property type="molecule type" value="Genomic_DNA"/>
</dbReference>
<organism evidence="1 2">
    <name type="scientific">Flavonifractor plautii</name>
    <name type="common">Fusobacterium plautii</name>
    <dbReference type="NCBI Taxonomy" id="292800"/>
    <lineage>
        <taxon>Bacteria</taxon>
        <taxon>Bacillati</taxon>
        <taxon>Bacillota</taxon>
        <taxon>Clostridia</taxon>
        <taxon>Eubacteriales</taxon>
        <taxon>Oscillospiraceae</taxon>
        <taxon>Flavonifractor</taxon>
    </lineage>
</organism>
<proteinExistence type="predicted"/>
<sequence>MSNNTPELSDVLLYDPGYLNPELPTGFWFCADPEDVLAVQINAGCLRASAGWEALSRHERFFLQFCYVLVVCGEPEKRAVMVRELRQRLPNVILLAVEDKGFCRCNSVRDLRATCGLRAVERMLLEAVEIPAYGLLDLADVSAPDVSKLDKVLFGISNLD</sequence>
<dbReference type="Proteomes" id="UP001211006">
    <property type="component" value="Unassembled WGS sequence"/>
</dbReference>